<feature type="transmembrane region" description="Helical" evidence="8">
    <location>
        <begin position="195"/>
        <end position="219"/>
    </location>
</feature>
<feature type="transmembrane region" description="Helical" evidence="8">
    <location>
        <begin position="147"/>
        <end position="169"/>
    </location>
</feature>
<dbReference type="GO" id="GO:0005886">
    <property type="term" value="C:plasma membrane"/>
    <property type="evidence" value="ECO:0007669"/>
    <property type="project" value="TreeGrafter"/>
</dbReference>
<dbReference type="PROSITE" id="PS00237">
    <property type="entry name" value="G_PROTEIN_RECEP_F1_1"/>
    <property type="match status" value="1"/>
</dbReference>
<comment type="subcellular location">
    <subcellularLocation>
        <location evidence="1">Membrane</location>
        <topology evidence="1">Multi-pass membrane protein</topology>
    </subcellularLocation>
</comment>
<feature type="transmembrane region" description="Helical" evidence="8">
    <location>
        <begin position="38"/>
        <end position="55"/>
    </location>
</feature>
<dbReference type="InterPro" id="IPR017452">
    <property type="entry name" value="GPCR_Rhodpsn_7TM"/>
</dbReference>
<reference evidence="10 11" key="1">
    <citation type="submission" date="2024-04" db="EMBL/GenBank/DDBJ databases">
        <authorList>
            <consortium name="Genoscope - CEA"/>
            <person name="William W."/>
        </authorList>
    </citation>
    <scope>NUCLEOTIDE SEQUENCE [LARGE SCALE GENOMIC DNA]</scope>
</reference>
<gene>
    <name evidence="10" type="ORF">GSLYS_00000156001</name>
</gene>
<dbReference type="Proteomes" id="UP001497497">
    <property type="component" value="Unassembled WGS sequence"/>
</dbReference>
<proteinExistence type="predicted"/>
<keyword evidence="11" id="KW-1185">Reference proteome</keyword>
<keyword evidence="2 8" id="KW-0812">Transmembrane</keyword>
<dbReference type="SUPFAM" id="SSF81321">
    <property type="entry name" value="Family A G protein-coupled receptor-like"/>
    <property type="match status" value="1"/>
</dbReference>
<evidence type="ECO:0000256" key="8">
    <source>
        <dbReference type="SAM" id="Phobius"/>
    </source>
</evidence>
<dbReference type="Pfam" id="PF00001">
    <property type="entry name" value="7tm_1"/>
    <property type="match status" value="1"/>
</dbReference>
<evidence type="ECO:0000259" key="9">
    <source>
        <dbReference type="PROSITE" id="PS50262"/>
    </source>
</evidence>
<accession>A0AAV2H137</accession>
<dbReference type="PROSITE" id="PS50262">
    <property type="entry name" value="G_PROTEIN_RECEP_F1_2"/>
    <property type="match status" value="1"/>
</dbReference>
<keyword evidence="7" id="KW-0807">Transducer</keyword>
<dbReference type="EMBL" id="CAXITT010000001">
    <property type="protein sequence ID" value="CAL1525979.1"/>
    <property type="molecule type" value="Genomic_DNA"/>
</dbReference>
<sequence>MSNNTTLEYLFVRYPSINAILEEFAPAGPMAEKIIPPIWYALGFIGNPISAVIWLGQRMRRNNSSAIYLGALSISDMVFLLLNLLYIVHVAWGYDVYNDHIICEIFHFIYYVPQYLSTFLVLGFTAERYVAVCYPFLKEKWCTVRRAAGIVAFLVMFSIALSSAQSYIWTYSPPKEVCEIRPGALIGDEMSFWNLWTWVTDILAFGLVPLIVLFFNILVLKEICKISRNDLVKRQQSRQTSSTASTLTLLAVSFYLIVTQFSATILVCLQHAFPYGDPYLSDREIREDALWSNLFSYLEVRKIVEVLCLSHYSCYFFIYCLTGKHFRKEVVFLATLQGRLPFLATLLSRRRGKEHYSMVSTNGGHMSETFTTNFSTTM</sequence>
<dbReference type="PANTHER" id="PTHR24243">
    <property type="entry name" value="G-PROTEIN COUPLED RECEPTOR"/>
    <property type="match status" value="1"/>
</dbReference>
<feature type="transmembrane region" description="Helical" evidence="8">
    <location>
        <begin position="67"/>
        <end position="88"/>
    </location>
</feature>
<feature type="transmembrane region" description="Helical" evidence="8">
    <location>
        <begin position="108"/>
        <end position="126"/>
    </location>
</feature>
<evidence type="ECO:0000256" key="1">
    <source>
        <dbReference type="ARBA" id="ARBA00004141"/>
    </source>
</evidence>
<dbReference type="PANTHER" id="PTHR24243:SF233">
    <property type="entry name" value="THYROTROPIN-RELEASING HORMONE RECEPTOR"/>
    <property type="match status" value="1"/>
</dbReference>
<evidence type="ECO:0000256" key="3">
    <source>
        <dbReference type="ARBA" id="ARBA00022989"/>
    </source>
</evidence>
<evidence type="ECO:0000256" key="5">
    <source>
        <dbReference type="ARBA" id="ARBA00023136"/>
    </source>
</evidence>
<evidence type="ECO:0000256" key="2">
    <source>
        <dbReference type="ARBA" id="ARBA00022692"/>
    </source>
</evidence>
<comment type="caution">
    <text evidence="10">The sequence shown here is derived from an EMBL/GenBank/DDBJ whole genome shotgun (WGS) entry which is preliminary data.</text>
</comment>
<dbReference type="Gene3D" id="1.20.1070.10">
    <property type="entry name" value="Rhodopsin 7-helix transmembrane proteins"/>
    <property type="match status" value="1"/>
</dbReference>
<evidence type="ECO:0000256" key="6">
    <source>
        <dbReference type="ARBA" id="ARBA00023170"/>
    </source>
</evidence>
<keyword evidence="6" id="KW-0675">Receptor</keyword>
<keyword evidence="4" id="KW-0297">G-protein coupled receptor</keyword>
<feature type="transmembrane region" description="Helical" evidence="8">
    <location>
        <begin position="247"/>
        <end position="273"/>
    </location>
</feature>
<keyword evidence="5 8" id="KW-0472">Membrane</keyword>
<evidence type="ECO:0000313" key="10">
    <source>
        <dbReference type="EMBL" id="CAL1525979.1"/>
    </source>
</evidence>
<keyword evidence="3 8" id="KW-1133">Transmembrane helix</keyword>
<evidence type="ECO:0000256" key="4">
    <source>
        <dbReference type="ARBA" id="ARBA00023040"/>
    </source>
</evidence>
<evidence type="ECO:0000256" key="7">
    <source>
        <dbReference type="ARBA" id="ARBA00023224"/>
    </source>
</evidence>
<name>A0AAV2H137_LYMST</name>
<dbReference type="GO" id="GO:0004930">
    <property type="term" value="F:G protein-coupled receptor activity"/>
    <property type="evidence" value="ECO:0007669"/>
    <property type="project" value="UniProtKB-KW"/>
</dbReference>
<organism evidence="10 11">
    <name type="scientific">Lymnaea stagnalis</name>
    <name type="common">Great pond snail</name>
    <name type="synonym">Helix stagnalis</name>
    <dbReference type="NCBI Taxonomy" id="6523"/>
    <lineage>
        <taxon>Eukaryota</taxon>
        <taxon>Metazoa</taxon>
        <taxon>Spiralia</taxon>
        <taxon>Lophotrochozoa</taxon>
        <taxon>Mollusca</taxon>
        <taxon>Gastropoda</taxon>
        <taxon>Heterobranchia</taxon>
        <taxon>Euthyneura</taxon>
        <taxon>Panpulmonata</taxon>
        <taxon>Hygrophila</taxon>
        <taxon>Lymnaeoidea</taxon>
        <taxon>Lymnaeidae</taxon>
        <taxon>Lymnaea</taxon>
    </lineage>
</organism>
<dbReference type="InterPro" id="IPR000276">
    <property type="entry name" value="GPCR_Rhodpsn"/>
</dbReference>
<evidence type="ECO:0000313" key="11">
    <source>
        <dbReference type="Proteomes" id="UP001497497"/>
    </source>
</evidence>
<dbReference type="AlphaFoldDB" id="A0AAV2H137"/>
<protein>
    <recommendedName>
        <fullName evidence="9">G-protein coupled receptors family 1 profile domain-containing protein</fullName>
    </recommendedName>
</protein>
<feature type="domain" description="G-protein coupled receptors family 1 profile" evidence="9">
    <location>
        <begin position="46"/>
        <end position="256"/>
    </location>
</feature>